<proteinExistence type="predicted"/>
<organism evidence="1 2">
    <name type="scientific">Auxenochlorella protothecoides</name>
    <name type="common">Green microalga</name>
    <name type="synonym">Chlorella protothecoides</name>
    <dbReference type="NCBI Taxonomy" id="3075"/>
    <lineage>
        <taxon>Eukaryota</taxon>
        <taxon>Viridiplantae</taxon>
        <taxon>Chlorophyta</taxon>
        <taxon>core chlorophytes</taxon>
        <taxon>Trebouxiophyceae</taxon>
        <taxon>Chlorellales</taxon>
        <taxon>Chlorellaceae</taxon>
        <taxon>Auxenochlorella</taxon>
    </lineage>
</organism>
<gene>
    <name evidence="1" type="ORF">F751_2356</name>
</gene>
<dbReference type="KEGG" id="apro:F751_2356"/>
<dbReference type="RefSeq" id="XP_011397526.1">
    <property type="nucleotide sequence ID" value="XM_011399224.1"/>
</dbReference>
<evidence type="ECO:0000313" key="1">
    <source>
        <dbReference type="EMBL" id="KFM24638.1"/>
    </source>
</evidence>
<name>A0A087SFY4_AUXPR</name>
<dbReference type="GeneID" id="23613747"/>
<reference evidence="1 2" key="1">
    <citation type="journal article" date="2014" name="BMC Genomics">
        <title>Oil accumulation mechanisms of the oleaginous microalga Chlorella protothecoides revealed through its genome, transcriptomes, and proteomes.</title>
        <authorList>
            <person name="Gao C."/>
            <person name="Wang Y."/>
            <person name="Shen Y."/>
            <person name="Yan D."/>
            <person name="He X."/>
            <person name="Dai J."/>
            <person name="Wu Q."/>
        </authorList>
    </citation>
    <scope>NUCLEOTIDE SEQUENCE [LARGE SCALE GENOMIC DNA]</scope>
    <source>
        <strain evidence="1 2">0710</strain>
    </source>
</reference>
<dbReference type="Proteomes" id="UP000028924">
    <property type="component" value="Unassembled WGS sequence"/>
</dbReference>
<dbReference type="AlphaFoldDB" id="A0A087SFY4"/>
<sequence>MVVPVDHSYRNHSECFAPPITPGGPGVRKQRANNAHIQTLYWCGARGSPNRNLTNYTQEQKMEKHSSKYHQDRMIVTFGYHCPRNHFGGSLA</sequence>
<keyword evidence="2" id="KW-1185">Reference proteome</keyword>
<evidence type="ECO:0000313" key="2">
    <source>
        <dbReference type="Proteomes" id="UP000028924"/>
    </source>
</evidence>
<dbReference type="EMBL" id="KL662109">
    <property type="protein sequence ID" value="KFM24638.1"/>
    <property type="molecule type" value="Genomic_DNA"/>
</dbReference>
<accession>A0A087SFY4</accession>
<protein>
    <submittedName>
        <fullName evidence="1">Uncharacterized protein</fullName>
    </submittedName>
</protein>